<dbReference type="EMBL" id="RZIJ01000027">
    <property type="protein sequence ID" value="RUQ65111.1"/>
    <property type="molecule type" value="Genomic_DNA"/>
</dbReference>
<comment type="caution">
    <text evidence="1">The sequence shown here is derived from an EMBL/GenBank/DDBJ whole genome shotgun (WGS) entry which is preliminary data.</text>
</comment>
<keyword evidence="2" id="KW-1185">Reference proteome</keyword>
<dbReference type="RefSeq" id="WP_127003249.1">
    <property type="nucleotide sequence ID" value="NZ_JBNPXW010000005.1"/>
</dbReference>
<evidence type="ECO:0000313" key="2">
    <source>
        <dbReference type="Proteomes" id="UP000280346"/>
    </source>
</evidence>
<dbReference type="Proteomes" id="UP000280346">
    <property type="component" value="Unassembled WGS sequence"/>
</dbReference>
<organism evidence="1 2">
    <name type="scientific">Azospirillum doebereinerae</name>
    <dbReference type="NCBI Taxonomy" id="92933"/>
    <lineage>
        <taxon>Bacteria</taxon>
        <taxon>Pseudomonadati</taxon>
        <taxon>Pseudomonadota</taxon>
        <taxon>Alphaproteobacteria</taxon>
        <taxon>Rhodospirillales</taxon>
        <taxon>Azospirillaceae</taxon>
        <taxon>Azospirillum</taxon>
    </lineage>
</organism>
<gene>
    <name evidence="1" type="ORF">EJ913_25530</name>
</gene>
<evidence type="ECO:0000313" key="1">
    <source>
        <dbReference type="EMBL" id="RUQ65111.1"/>
    </source>
</evidence>
<name>A0A433J1Y7_9PROT</name>
<protein>
    <recommendedName>
        <fullName evidence="3">DUF3168 domain-containing protein</fullName>
    </recommendedName>
</protein>
<sequence length="127" mass="13742">MRLEAFQDRLHDAGLGTAGIDLFTYAMPSSAIEGVMLRATQTPTPINHEMPGYFPAGSFQLVVRAPDPDSGFTKVQACTVALDIRSETVGGYHVHHCRPRHLPLVSPQADGAGLEFAVTFDVNFSLD</sequence>
<accession>A0A433J1Y7</accession>
<dbReference type="OrthoDB" id="9157419at2"/>
<dbReference type="AlphaFoldDB" id="A0A433J1Y7"/>
<proteinExistence type="predicted"/>
<evidence type="ECO:0008006" key="3">
    <source>
        <dbReference type="Google" id="ProtNLM"/>
    </source>
</evidence>
<reference evidence="1 2" key="1">
    <citation type="submission" date="2018-12" db="EMBL/GenBank/DDBJ databases">
        <authorList>
            <person name="Yang Y."/>
        </authorList>
    </citation>
    <scope>NUCLEOTIDE SEQUENCE [LARGE SCALE GENOMIC DNA]</scope>
    <source>
        <strain evidence="1 2">GSF71</strain>
    </source>
</reference>